<gene>
    <name evidence="2" type="ORF">M378DRAFT_172911</name>
</gene>
<name>A0A0C2WHS4_AMAMK</name>
<protein>
    <submittedName>
        <fullName evidence="2">Uncharacterized protein</fullName>
    </submittedName>
</protein>
<dbReference type="EMBL" id="KN818439">
    <property type="protein sequence ID" value="KIL56201.1"/>
    <property type="molecule type" value="Genomic_DNA"/>
</dbReference>
<organism evidence="2 3">
    <name type="scientific">Amanita muscaria (strain Koide BX008)</name>
    <dbReference type="NCBI Taxonomy" id="946122"/>
    <lineage>
        <taxon>Eukaryota</taxon>
        <taxon>Fungi</taxon>
        <taxon>Dikarya</taxon>
        <taxon>Basidiomycota</taxon>
        <taxon>Agaricomycotina</taxon>
        <taxon>Agaricomycetes</taxon>
        <taxon>Agaricomycetidae</taxon>
        <taxon>Agaricales</taxon>
        <taxon>Pluteineae</taxon>
        <taxon>Amanitaceae</taxon>
        <taxon>Amanita</taxon>
    </lineage>
</organism>
<accession>A0A0C2WHS4</accession>
<evidence type="ECO:0000313" key="3">
    <source>
        <dbReference type="Proteomes" id="UP000054549"/>
    </source>
</evidence>
<feature type="compositionally biased region" description="Basic and acidic residues" evidence="1">
    <location>
        <begin position="16"/>
        <end position="45"/>
    </location>
</feature>
<dbReference type="HOGENOM" id="CLU_2960243_0_0_1"/>
<keyword evidence="3" id="KW-1185">Reference proteome</keyword>
<feature type="region of interest" description="Disordered" evidence="1">
    <location>
        <begin position="1"/>
        <end position="59"/>
    </location>
</feature>
<evidence type="ECO:0000256" key="1">
    <source>
        <dbReference type="SAM" id="MobiDB-lite"/>
    </source>
</evidence>
<proteinExistence type="predicted"/>
<reference evidence="2 3" key="1">
    <citation type="submission" date="2014-04" db="EMBL/GenBank/DDBJ databases">
        <title>Evolutionary Origins and Diversification of the Mycorrhizal Mutualists.</title>
        <authorList>
            <consortium name="DOE Joint Genome Institute"/>
            <consortium name="Mycorrhizal Genomics Consortium"/>
            <person name="Kohler A."/>
            <person name="Kuo A."/>
            <person name="Nagy L.G."/>
            <person name="Floudas D."/>
            <person name="Copeland A."/>
            <person name="Barry K.W."/>
            <person name="Cichocki N."/>
            <person name="Veneault-Fourrey C."/>
            <person name="LaButti K."/>
            <person name="Lindquist E.A."/>
            <person name="Lipzen A."/>
            <person name="Lundell T."/>
            <person name="Morin E."/>
            <person name="Murat C."/>
            <person name="Riley R."/>
            <person name="Ohm R."/>
            <person name="Sun H."/>
            <person name="Tunlid A."/>
            <person name="Henrissat B."/>
            <person name="Grigoriev I.V."/>
            <person name="Hibbett D.S."/>
            <person name="Martin F."/>
        </authorList>
    </citation>
    <scope>NUCLEOTIDE SEQUENCE [LARGE SCALE GENOMIC DNA]</scope>
    <source>
        <strain evidence="2 3">Koide BX008</strain>
    </source>
</reference>
<dbReference type="AlphaFoldDB" id="A0A0C2WHS4"/>
<dbReference type="InParanoid" id="A0A0C2WHS4"/>
<evidence type="ECO:0000313" key="2">
    <source>
        <dbReference type="EMBL" id="KIL56201.1"/>
    </source>
</evidence>
<sequence>MNSYPPPNTSTTSSFSREETVSPPKDPVERVRIAEQRASPKEPDHFPTSSGITKNPRNS</sequence>
<feature type="compositionally biased region" description="Polar residues" evidence="1">
    <location>
        <begin position="47"/>
        <end position="59"/>
    </location>
</feature>
<dbReference type="Proteomes" id="UP000054549">
    <property type="component" value="Unassembled WGS sequence"/>
</dbReference>